<accession>A0A834GYU8</accession>
<dbReference type="PANTHER" id="PTHR34555:SF7">
    <property type="entry name" value="DUF3741 DOMAIN-CONTAINING PROTEIN"/>
    <property type="match status" value="1"/>
</dbReference>
<keyword evidence="3" id="KW-1185">Reference proteome</keyword>
<evidence type="ECO:0000313" key="3">
    <source>
        <dbReference type="Proteomes" id="UP000626092"/>
    </source>
</evidence>
<protein>
    <submittedName>
        <fullName evidence="2">Uncharacterized protein</fullName>
    </submittedName>
</protein>
<comment type="caution">
    <text evidence="2">The sequence shown here is derived from an EMBL/GenBank/DDBJ whole genome shotgun (WGS) entry which is preliminary data.</text>
</comment>
<gene>
    <name evidence="2" type="ORF">RHSIM_Rhsim07G0256300</name>
</gene>
<dbReference type="AlphaFoldDB" id="A0A834GYU8"/>
<organism evidence="2 3">
    <name type="scientific">Rhododendron simsii</name>
    <name type="common">Sims's rhododendron</name>
    <dbReference type="NCBI Taxonomy" id="118357"/>
    <lineage>
        <taxon>Eukaryota</taxon>
        <taxon>Viridiplantae</taxon>
        <taxon>Streptophyta</taxon>
        <taxon>Embryophyta</taxon>
        <taxon>Tracheophyta</taxon>
        <taxon>Spermatophyta</taxon>
        <taxon>Magnoliopsida</taxon>
        <taxon>eudicotyledons</taxon>
        <taxon>Gunneridae</taxon>
        <taxon>Pentapetalae</taxon>
        <taxon>asterids</taxon>
        <taxon>Ericales</taxon>
        <taxon>Ericaceae</taxon>
        <taxon>Ericoideae</taxon>
        <taxon>Rhodoreae</taxon>
        <taxon>Rhododendron</taxon>
    </lineage>
</organism>
<reference evidence="2" key="1">
    <citation type="submission" date="2019-11" db="EMBL/GenBank/DDBJ databases">
        <authorList>
            <person name="Liu Y."/>
            <person name="Hou J."/>
            <person name="Li T.-Q."/>
            <person name="Guan C.-H."/>
            <person name="Wu X."/>
            <person name="Wu H.-Z."/>
            <person name="Ling F."/>
            <person name="Zhang R."/>
            <person name="Shi X.-G."/>
            <person name="Ren J.-P."/>
            <person name="Chen E.-F."/>
            <person name="Sun J.-M."/>
        </authorList>
    </citation>
    <scope>NUCLEOTIDE SEQUENCE</scope>
    <source>
        <strain evidence="2">Adult_tree_wgs_1</strain>
        <tissue evidence="2">Leaves</tissue>
    </source>
</reference>
<proteinExistence type="predicted"/>
<name>A0A834GYU8_RHOSS</name>
<dbReference type="OrthoDB" id="1925139at2759"/>
<feature type="compositionally biased region" description="Polar residues" evidence="1">
    <location>
        <begin position="1"/>
        <end position="17"/>
    </location>
</feature>
<sequence length="285" mass="32079">MINSEVKSNVQCNSGTGTPPERKHSPLVRKIALRDVQNDNRSLIHNHPEISTFLEGRPITGAINISGTKRRTPEKAPLYPSLSQNGVNDHLFDTRRKFESGLGKGRIQDATADCLQRTIKQHVLPRQRTQMGESNISGAPIVGPNHIASMTTFPHGVPSVPISLGKHENVLPFTESDYLKVKIEVCQSIDSKATDDQRIERFLHLQKFLKQCDESYNRDYIHLLLNMSTAERSRHAVELEKRAIQLTVEEGKQMNRMKAHNILGKSGPTNNPLLTIQPLNLRHEN</sequence>
<dbReference type="PANTHER" id="PTHR34555">
    <property type="entry name" value="INTEGRAL MEMBRANE HEMOLYSIN-III-LIKE PROTEIN"/>
    <property type="match status" value="1"/>
</dbReference>
<evidence type="ECO:0000313" key="2">
    <source>
        <dbReference type="EMBL" id="KAF7138617.1"/>
    </source>
</evidence>
<dbReference type="EMBL" id="WJXA01000007">
    <property type="protein sequence ID" value="KAF7138617.1"/>
    <property type="molecule type" value="Genomic_DNA"/>
</dbReference>
<feature type="region of interest" description="Disordered" evidence="1">
    <location>
        <begin position="1"/>
        <end position="24"/>
    </location>
</feature>
<dbReference type="Proteomes" id="UP000626092">
    <property type="component" value="Unassembled WGS sequence"/>
</dbReference>
<evidence type="ECO:0000256" key="1">
    <source>
        <dbReference type="SAM" id="MobiDB-lite"/>
    </source>
</evidence>